<keyword evidence="1 4" id="KW-0349">Heme</keyword>
<accession>A0A4Y8X3E8</accession>
<comment type="similarity">
    <text evidence="4">Belongs to the nitrobindin family.</text>
</comment>
<dbReference type="Proteomes" id="UP000560081">
    <property type="component" value="Unassembled WGS sequence"/>
</dbReference>
<evidence type="ECO:0000313" key="7">
    <source>
        <dbReference type="Proteomes" id="UP000560081"/>
    </source>
</evidence>
<sequence length="226" mass="24589">MATELPYDLTPELAPLSWLIGSWEGQGRLGDGTEGTEIFYQRVDFVEHGLPFLEYRAESWLCEADGTLVRPLTVESGFWQVDRPRQDGDVGPGMVPAGIVPPYRSAEDVEGLRGEDDAFRITATIVHPGSLAELYYGRIKGPQVQVVADSLLRGSAAGEYARATRMAGLVNGQLFWRWDSSPAETGPLEAHASAILDRMPDPSEGRLAPGAPRPRGERGQSPEQSA</sequence>
<keyword evidence="7" id="KW-1185">Reference proteome</keyword>
<comment type="catalytic activity">
    <reaction evidence="4">
        <text>peroxynitrite = nitrate</text>
        <dbReference type="Rhea" id="RHEA:63116"/>
        <dbReference type="ChEBI" id="CHEBI:17632"/>
        <dbReference type="ChEBI" id="CHEBI:25941"/>
    </reaction>
</comment>
<feature type="binding site" description="axial binding residue" evidence="4">
    <location>
        <position position="191"/>
    </location>
    <ligand>
        <name>heme b</name>
        <dbReference type="ChEBI" id="CHEBI:60344"/>
    </ligand>
    <ligandPart>
        <name>Fe</name>
        <dbReference type="ChEBI" id="CHEBI:18248"/>
    </ligandPart>
</feature>
<proteinExistence type="inferred from homology"/>
<dbReference type="InterPro" id="IPR014878">
    <property type="entry name" value="THAP4-like_heme-bd"/>
</dbReference>
<dbReference type="GO" id="GO:0046872">
    <property type="term" value="F:metal ion binding"/>
    <property type="evidence" value="ECO:0007669"/>
    <property type="project" value="UniProtKB-KW"/>
</dbReference>
<comment type="cofactor">
    <cofactor evidence="4">
        <name>heme b</name>
        <dbReference type="ChEBI" id="CHEBI:60344"/>
    </cofactor>
    <text evidence="4">Binds 1 heme b group per subunit, that coordinates a highly solvent-exposed Fe(III) atom.</text>
</comment>
<dbReference type="HAMAP" id="MF_01297">
    <property type="entry name" value="nitrobindin"/>
    <property type="match status" value="1"/>
</dbReference>
<dbReference type="OrthoDB" id="4804006at2"/>
<dbReference type="PANTHER" id="PTHR15854:SF4">
    <property type="entry name" value="PEROXYNITRITE ISOMERASE THAP4"/>
    <property type="match status" value="1"/>
</dbReference>
<dbReference type="InterPro" id="IPR022939">
    <property type="entry name" value="Nb(III)_bact/plant"/>
</dbReference>
<evidence type="ECO:0000313" key="6">
    <source>
        <dbReference type="EMBL" id="MBB4882126.1"/>
    </source>
</evidence>
<feature type="domain" description="THAP4-like heme-binding" evidence="5">
    <location>
        <begin position="12"/>
        <end position="198"/>
    </location>
</feature>
<name>A0A4Y8X3E8_9MICC</name>
<evidence type="ECO:0000259" key="5">
    <source>
        <dbReference type="Pfam" id="PF08768"/>
    </source>
</evidence>
<dbReference type="Gene3D" id="2.40.128.20">
    <property type="match status" value="1"/>
</dbReference>
<reference evidence="6 7" key="1">
    <citation type="submission" date="2020-08" db="EMBL/GenBank/DDBJ databases">
        <title>Sequencing the genomes of 1000 actinobacteria strains.</title>
        <authorList>
            <person name="Klenk H.-P."/>
        </authorList>
    </citation>
    <scope>NUCLEOTIDE SEQUENCE [LARGE SCALE GENOMIC DNA]</scope>
    <source>
        <strain evidence="6 7">DSM 19079</strain>
    </source>
</reference>
<keyword evidence="3 4" id="KW-0413">Isomerase</keyword>
<comment type="function">
    <text evidence="4">Heme-binding protein able to scavenge peroxynitrite and to protect free L-tyrosine against peroxynitrite-mediated nitration, by acting as a peroxynitrite isomerase that converts peroxynitrite to nitrate. Therefore, this protein likely plays a role in peroxynitrite sensing and in the detoxification of reactive nitrogen and oxygen species (RNS and ROS, respectively). Is able to bind nitric oxide (NO) in vitro, but may act as a sensor of peroxynitrite levels in vivo.</text>
</comment>
<dbReference type="Pfam" id="PF08768">
    <property type="entry name" value="THAP4_heme-bd"/>
    <property type="match status" value="1"/>
</dbReference>
<dbReference type="GO" id="GO:0020037">
    <property type="term" value="F:heme binding"/>
    <property type="evidence" value="ECO:0007669"/>
    <property type="project" value="UniProtKB-UniRule"/>
</dbReference>
<keyword evidence="2 4" id="KW-0408">Iron</keyword>
<gene>
    <name evidence="6" type="ORF">BJ976_000477</name>
</gene>
<evidence type="ECO:0000256" key="2">
    <source>
        <dbReference type="ARBA" id="ARBA00023004"/>
    </source>
</evidence>
<protein>
    <recommendedName>
        <fullName evidence="4">Peroxynitrite isomerase</fullName>
        <ecNumber evidence="4">5.99.-.-</ecNumber>
    </recommendedName>
    <alternativeName>
        <fullName evidence="4">Ferric nitrobindin</fullName>
        <shortName evidence="4">Nb(III)</shortName>
    </alternativeName>
</protein>
<evidence type="ECO:0000256" key="1">
    <source>
        <dbReference type="ARBA" id="ARBA00022617"/>
    </source>
</evidence>
<dbReference type="EMBL" id="JACHMC010000001">
    <property type="protein sequence ID" value="MBB4882126.1"/>
    <property type="molecule type" value="Genomic_DNA"/>
</dbReference>
<evidence type="ECO:0000256" key="4">
    <source>
        <dbReference type="HAMAP-Rule" id="MF_01297"/>
    </source>
</evidence>
<dbReference type="EC" id="5.99.-.-" evidence="4"/>
<dbReference type="RefSeq" id="WP_135028819.1">
    <property type="nucleotide sequence ID" value="NZ_BMLA01000006.1"/>
</dbReference>
<comment type="caution">
    <text evidence="6">The sequence shown here is derived from an EMBL/GenBank/DDBJ whole genome shotgun (WGS) entry which is preliminary data.</text>
</comment>
<organism evidence="6 7">
    <name type="scientific">Micrococcus flavus</name>
    <dbReference type="NCBI Taxonomy" id="384602"/>
    <lineage>
        <taxon>Bacteria</taxon>
        <taxon>Bacillati</taxon>
        <taxon>Actinomycetota</taxon>
        <taxon>Actinomycetes</taxon>
        <taxon>Micrococcales</taxon>
        <taxon>Micrococcaceae</taxon>
        <taxon>Micrococcus</taxon>
    </lineage>
</organism>
<comment type="domain">
    <text evidence="4">Forms a 10-stranded antiparallel beta-barrel structure able to accommodate a hydrophobic ligand in its interior. In fact, this fold hosts the heme group, which is located in a wide surface cleft.</text>
</comment>
<dbReference type="InterPro" id="IPR012674">
    <property type="entry name" value="Calycin"/>
</dbReference>
<dbReference type="CDD" id="cd07828">
    <property type="entry name" value="lipocalin_heme-bd-THAP4-like"/>
    <property type="match status" value="1"/>
</dbReference>
<dbReference type="GO" id="GO:0062213">
    <property type="term" value="F:peroxynitrite isomerase activity"/>
    <property type="evidence" value="ECO:0007669"/>
    <property type="project" value="UniProtKB-UniRule"/>
</dbReference>
<comment type="pathway">
    <text evidence="4">Nitrogen metabolism.</text>
</comment>
<dbReference type="SUPFAM" id="SSF50814">
    <property type="entry name" value="Lipocalins"/>
    <property type="match status" value="1"/>
</dbReference>
<dbReference type="InterPro" id="IPR045165">
    <property type="entry name" value="Nitrobindin"/>
</dbReference>
<keyword evidence="4" id="KW-0479">Metal-binding</keyword>
<dbReference type="PANTHER" id="PTHR15854">
    <property type="entry name" value="THAP4 PROTEIN"/>
    <property type="match status" value="1"/>
</dbReference>
<feature type="short sequence motif" description="GXWXGXG" evidence="4">
    <location>
        <begin position="21"/>
        <end position="27"/>
    </location>
</feature>
<dbReference type="AlphaFoldDB" id="A0A4Y8X3E8"/>
<feature type="binding site" evidence="4">
    <location>
        <position position="33"/>
    </location>
    <ligand>
        <name>heme b</name>
        <dbReference type="ChEBI" id="CHEBI:60344"/>
    </ligand>
</feature>
<comment type="caution">
    <text evidence="4">Lacks conserved residue(s) required for the propagation of feature annotation.</text>
</comment>
<evidence type="ECO:0000256" key="3">
    <source>
        <dbReference type="ARBA" id="ARBA00023235"/>
    </source>
</evidence>